<proteinExistence type="predicted"/>
<dbReference type="EMBL" id="JAMZEJ010000001">
    <property type="protein sequence ID" value="MCQ8239280.1"/>
    <property type="molecule type" value="Genomic_DNA"/>
</dbReference>
<evidence type="ECO:0000313" key="1">
    <source>
        <dbReference type="EMBL" id="MCQ8239280.1"/>
    </source>
</evidence>
<gene>
    <name evidence="1" type="ORF">NFI88_00310</name>
</gene>
<accession>A0ABT1VV81</accession>
<reference evidence="1 2" key="1">
    <citation type="submission" date="2022-06" db="EMBL/GenBank/DDBJ databases">
        <title>Rhizosaccharibacter gen. nov. sp. nov. KSS12, endophytic bacteria isolated from sugarcane.</title>
        <authorList>
            <person name="Pitiwittayakul N."/>
        </authorList>
    </citation>
    <scope>NUCLEOTIDE SEQUENCE [LARGE SCALE GENOMIC DNA]</scope>
    <source>
        <strain evidence="1 2">KSS12</strain>
    </source>
</reference>
<comment type="caution">
    <text evidence="1">The sequence shown here is derived from an EMBL/GenBank/DDBJ whole genome shotgun (WGS) entry which is preliminary data.</text>
</comment>
<protein>
    <recommendedName>
        <fullName evidence="3">DUF3077 domain-containing protein</fullName>
    </recommendedName>
</protein>
<name>A0ABT1VV81_9PROT</name>
<organism evidence="1 2">
    <name type="scientific">Rhizosaccharibacter radicis</name>
    <dbReference type="NCBI Taxonomy" id="2782605"/>
    <lineage>
        <taxon>Bacteria</taxon>
        <taxon>Pseudomonadati</taxon>
        <taxon>Pseudomonadota</taxon>
        <taxon>Alphaproteobacteria</taxon>
        <taxon>Acetobacterales</taxon>
        <taxon>Acetobacteraceae</taxon>
        <taxon>Rhizosaccharibacter</taxon>
    </lineage>
</organism>
<sequence>MQDDVRSFGGRHLPSTDETIARHFELDCRGFIALNNLTDITTTALQVGALVVRLHYLGSDADDPAKVASTQVCMSVQQARELIAQLEHFCDHLDQEPISKSLPS</sequence>
<dbReference type="Proteomes" id="UP001524547">
    <property type="component" value="Unassembled WGS sequence"/>
</dbReference>
<keyword evidence="2" id="KW-1185">Reference proteome</keyword>
<dbReference type="RefSeq" id="WP_422918027.1">
    <property type="nucleotide sequence ID" value="NZ_JAMZEJ010000001.1"/>
</dbReference>
<evidence type="ECO:0008006" key="3">
    <source>
        <dbReference type="Google" id="ProtNLM"/>
    </source>
</evidence>
<evidence type="ECO:0000313" key="2">
    <source>
        <dbReference type="Proteomes" id="UP001524547"/>
    </source>
</evidence>